<keyword evidence="2" id="KW-1185">Reference proteome</keyword>
<protein>
    <submittedName>
        <fullName evidence="1">Uncharacterized protein</fullName>
    </submittedName>
</protein>
<evidence type="ECO:0000313" key="2">
    <source>
        <dbReference type="Proteomes" id="UP000827872"/>
    </source>
</evidence>
<evidence type="ECO:0000313" key="1">
    <source>
        <dbReference type="EMBL" id="KAH7996460.1"/>
    </source>
</evidence>
<reference evidence="1" key="1">
    <citation type="submission" date="2021-08" db="EMBL/GenBank/DDBJ databases">
        <title>The first chromosome-level gecko genome reveals the dynamic sex chromosomes of Neotropical dwarf geckos (Sphaerodactylidae: Sphaerodactylus).</title>
        <authorList>
            <person name="Pinto B.J."/>
            <person name="Keating S.E."/>
            <person name="Gamble T."/>
        </authorList>
    </citation>
    <scope>NUCLEOTIDE SEQUENCE</scope>
    <source>
        <strain evidence="1">TG3544</strain>
    </source>
</reference>
<dbReference type="Proteomes" id="UP000827872">
    <property type="component" value="Linkage Group LG15"/>
</dbReference>
<sequence length="369" mass="42380">MEENGYEIEPIWKDIEEVVVKTLISAYPIIKHNYLTCFPNHTMGSACFEILGFDILLDHKLKPWLLEVNHSPSFSTDSWLDTEVKDQLLYDTLVLINLGACDKRKVLEEERRRGKERLFKQCRNRESRAEEYKNCRAAWLKQAEKYEEKHIGGYRRIYPAPDSDKYDKFFQHHNSLFQETAASRAREEYARQQLQELRLKQEQKAALSREKKVELQGESSGEKIKVYRQKMVSRTTVARACAQPQSEPGTAVLLQNFSDEQEPKKEAVCVNPDPLQPDGPGSNSCLRTREKHPVRPYSSEPDLTRQNSPSTAEPCNSNPELGDTISSHRSATDVNIIPVRKTLSGFHINTSRVHSPTEHKAPSSREISI</sequence>
<organism evidence="1 2">
    <name type="scientific">Sphaerodactylus townsendi</name>
    <dbReference type="NCBI Taxonomy" id="933632"/>
    <lineage>
        <taxon>Eukaryota</taxon>
        <taxon>Metazoa</taxon>
        <taxon>Chordata</taxon>
        <taxon>Craniata</taxon>
        <taxon>Vertebrata</taxon>
        <taxon>Euteleostomi</taxon>
        <taxon>Lepidosauria</taxon>
        <taxon>Squamata</taxon>
        <taxon>Bifurcata</taxon>
        <taxon>Gekkota</taxon>
        <taxon>Sphaerodactylidae</taxon>
        <taxon>Sphaerodactylus</taxon>
    </lineage>
</organism>
<gene>
    <name evidence="1" type="ORF">K3G42_006573</name>
</gene>
<name>A0ACB8EV91_9SAUR</name>
<proteinExistence type="predicted"/>
<comment type="caution">
    <text evidence="1">The sequence shown here is derived from an EMBL/GenBank/DDBJ whole genome shotgun (WGS) entry which is preliminary data.</text>
</comment>
<accession>A0ACB8EV91</accession>
<dbReference type="EMBL" id="CM037628">
    <property type="protein sequence ID" value="KAH7996460.1"/>
    <property type="molecule type" value="Genomic_DNA"/>
</dbReference>